<dbReference type="EMBL" id="JBIHMM010000001">
    <property type="protein sequence ID" value="MFH0253037.1"/>
    <property type="molecule type" value="Genomic_DNA"/>
</dbReference>
<name>A0ABW7I4D5_9RHOB</name>
<proteinExistence type="predicted"/>
<evidence type="ECO:0000313" key="2">
    <source>
        <dbReference type="Proteomes" id="UP001607157"/>
    </source>
</evidence>
<comment type="caution">
    <text evidence="1">The sequence shown here is derived from an EMBL/GenBank/DDBJ whole genome shotgun (WGS) entry which is preliminary data.</text>
</comment>
<protein>
    <submittedName>
        <fullName evidence="1">DUF1826 domain-containing protein</fullName>
    </submittedName>
</protein>
<dbReference type="RefSeq" id="WP_377168467.1">
    <property type="nucleotide sequence ID" value="NZ_JBHTJC010000001.1"/>
</dbReference>
<dbReference type="InterPro" id="IPR014955">
    <property type="entry name" value="DUF1826"/>
</dbReference>
<reference evidence="1 2" key="1">
    <citation type="submission" date="2024-10" db="EMBL/GenBank/DDBJ databases">
        <authorList>
            <person name="Yang X.-N."/>
        </authorList>
    </citation>
    <scope>NUCLEOTIDE SEQUENCE [LARGE SCALE GENOMIC DNA]</scope>
    <source>
        <strain evidence="1 2">CAU 1059</strain>
    </source>
</reference>
<dbReference type="Proteomes" id="UP001607157">
    <property type="component" value="Unassembled WGS sequence"/>
</dbReference>
<sequence length="211" mass="22494">MTLVRDRALSAARGVTVAQGRGGLEAIGAESCAAAIWQRDLPPGFADWIGALAPKELPSGRVILRPGDAAAVLTELSDAVGLPDGPERAFLLTDIAALCETFAGIMKARWIRLRLQPVSTNSCRKFHRDAVTARLVCTYRGTGTQYGTALGGGDPQRVFTVPTGAPIMLRGTLWQEMPHSGLLHRSPPIEGSGETRLLCVIDPVDDPEDDL</sequence>
<dbReference type="Pfam" id="PF08856">
    <property type="entry name" value="DUF1826"/>
    <property type="match status" value="1"/>
</dbReference>
<gene>
    <name evidence="1" type="ORF">ACGRVM_03980</name>
</gene>
<accession>A0ABW7I4D5</accession>
<organism evidence="1 2">
    <name type="scientific">Roseovarius aquimarinus</name>
    <dbReference type="NCBI Taxonomy" id="1229156"/>
    <lineage>
        <taxon>Bacteria</taxon>
        <taxon>Pseudomonadati</taxon>
        <taxon>Pseudomonadota</taxon>
        <taxon>Alphaproteobacteria</taxon>
        <taxon>Rhodobacterales</taxon>
        <taxon>Roseobacteraceae</taxon>
        <taxon>Roseovarius</taxon>
    </lineage>
</organism>
<keyword evidence="2" id="KW-1185">Reference proteome</keyword>
<evidence type="ECO:0000313" key="1">
    <source>
        <dbReference type="EMBL" id="MFH0253037.1"/>
    </source>
</evidence>